<evidence type="ECO:0000256" key="1">
    <source>
        <dbReference type="ARBA" id="ARBA00004162"/>
    </source>
</evidence>
<dbReference type="PANTHER" id="PTHR43806:SF11">
    <property type="entry name" value="CEREVISIN-RELATED"/>
    <property type="match status" value="1"/>
</dbReference>
<evidence type="ECO:0000313" key="15">
    <source>
        <dbReference type="EMBL" id="ARZ69875.1"/>
    </source>
</evidence>
<accession>A0A1Z2L6F4</accession>
<evidence type="ECO:0000256" key="2">
    <source>
        <dbReference type="ARBA" id="ARBA00011073"/>
    </source>
</evidence>
<dbReference type="SUPFAM" id="SSF52743">
    <property type="entry name" value="Subtilisin-like"/>
    <property type="match status" value="1"/>
</dbReference>
<keyword evidence="4 10" id="KW-0645">Protease</keyword>
<keyword evidence="7 10" id="KW-0720">Serine protease</keyword>
<evidence type="ECO:0000256" key="8">
    <source>
        <dbReference type="ARBA" id="ARBA00022989"/>
    </source>
</evidence>
<feature type="active site" description="Charge relay system" evidence="10">
    <location>
        <position position="101"/>
    </location>
</feature>
<dbReference type="PANTHER" id="PTHR43806">
    <property type="entry name" value="PEPTIDASE S8"/>
    <property type="match status" value="1"/>
</dbReference>
<keyword evidence="3" id="KW-1003">Cell membrane</keyword>
<dbReference type="InterPro" id="IPR015500">
    <property type="entry name" value="Peptidase_S8_subtilisin-rel"/>
</dbReference>
<dbReference type="Gene3D" id="3.40.50.200">
    <property type="entry name" value="Peptidase S8/S53 domain"/>
    <property type="match status" value="1"/>
</dbReference>
<evidence type="ECO:0000256" key="13">
    <source>
        <dbReference type="SAM" id="SignalP"/>
    </source>
</evidence>
<dbReference type="GO" id="GO:0006508">
    <property type="term" value="P:proteolysis"/>
    <property type="evidence" value="ECO:0007669"/>
    <property type="project" value="UniProtKB-KW"/>
</dbReference>
<dbReference type="GO" id="GO:0004252">
    <property type="term" value="F:serine-type endopeptidase activity"/>
    <property type="evidence" value="ECO:0007669"/>
    <property type="project" value="UniProtKB-UniRule"/>
</dbReference>
<sequence length="407" mass="40859">MRSARAVRGTWAGTAVAVLASLAVAVASATPAHADTIRSRQWHLDAMHAEEMWETSTGAGITVAVIDSGVDATLPDLRGQVLEGKNFSDNPGDARTDPEGHGTKMAALIAGTGKAGSTIGSYGLAPGSKILPLRARGKNFEESSRMTAAALRYAADSDAKIINISMGSSGRSDVEESAVTYALSKGKMVFASAGNSGDKQNAVGYPAAYPGVIGVAGLDQGGAAAKWSQHGPQVDLSAPGADIVTACPGGTGVCRSNGTSDASALAAASAALIWSVHPDWTANQVTRVLINTAGGTSGKEKRDDYVGYGGVRPRIALKDPGDPGPADVNPLPGPAATPSAAASGPEGSADSKTAADALPQQKQPATESDDSNSTTWIAIGAGAALLVAAAVAVPVVLARRRKAAEAS</sequence>
<evidence type="ECO:0000256" key="12">
    <source>
        <dbReference type="SAM" id="Phobius"/>
    </source>
</evidence>
<evidence type="ECO:0000313" key="16">
    <source>
        <dbReference type="Proteomes" id="UP000195755"/>
    </source>
</evidence>
<dbReference type="PRINTS" id="PR00723">
    <property type="entry name" value="SUBTILISIN"/>
</dbReference>
<dbReference type="InterPro" id="IPR000209">
    <property type="entry name" value="Peptidase_S8/S53_dom"/>
</dbReference>
<name>A0A1Z2L6F4_9ACTN</name>
<dbReference type="KEGG" id="salj:SMD11_4267"/>
<evidence type="ECO:0000256" key="4">
    <source>
        <dbReference type="ARBA" id="ARBA00022670"/>
    </source>
</evidence>
<feature type="chain" id="PRO_5012351093" evidence="13">
    <location>
        <begin position="35"/>
        <end position="407"/>
    </location>
</feature>
<dbReference type="NCBIfam" id="TIGR03921">
    <property type="entry name" value="T7SS_mycosin"/>
    <property type="match status" value="1"/>
</dbReference>
<feature type="domain" description="Peptidase S8/S53" evidence="14">
    <location>
        <begin position="58"/>
        <end position="309"/>
    </location>
</feature>
<feature type="compositionally biased region" description="Polar residues" evidence="11">
    <location>
        <begin position="360"/>
        <end position="373"/>
    </location>
</feature>
<protein>
    <submittedName>
        <fullName evidence="15">Serine protease</fullName>
    </submittedName>
</protein>
<evidence type="ECO:0000259" key="14">
    <source>
        <dbReference type="Pfam" id="PF00082"/>
    </source>
</evidence>
<comment type="subcellular location">
    <subcellularLocation>
        <location evidence="1">Cell membrane</location>
        <topology evidence="1">Single-pass membrane protein</topology>
    </subcellularLocation>
</comment>
<evidence type="ECO:0000256" key="3">
    <source>
        <dbReference type="ARBA" id="ARBA00022475"/>
    </source>
</evidence>
<keyword evidence="9 12" id="KW-0472">Membrane</keyword>
<dbReference type="RefSeq" id="WP_087927922.1">
    <property type="nucleotide sequence ID" value="NZ_CP021744.1"/>
</dbReference>
<evidence type="ECO:0000256" key="5">
    <source>
        <dbReference type="ARBA" id="ARBA00022692"/>
    </source>
</evidence>
<dbReference type="InterPro" id="IPR023834">
    <property type="entry name" value="T7SS_pept_S8A_mycosin"/>
</dbReference>
<keyword evidence="13" id="KW-0732">Signal</keyword>
<organism evidence="15 16">
    <name type="scientific">Streptomyces albireticuli</name>
    <dbReference type="NCBI Taxonomy" id="1940"/>
    <lineage>
        <taxon>Bacteria</taxon>
        <taxon>Bacillati</taxon>
        <taxon>Actinomycetota</taxon>
        <taxon>Actinomycetes</taxon>
        <taxon>Kitasatosporales</taxon>
        <taxon>Streptomycetaceae</taxon>
        <taxon>Streptomyces</taxon>
    </lineage>
</organism>
<evidence type="ECO:0000256" key="6">
    <source>
        <dbReference type="ARBA" id="ARBA00022801"/>
    </source>
</evidence>
<gene>
    <name evidence="15" type="ORF">SMD11_4267</name>
</gene>
<keyword evidence="8 12" id="KW-1133">Transmembrane helix</keyword>
<dbReference type="Proteomes" id="UP000195755">
    <property type="component" value="Chromosome"/>
</dbReference>
<dbReference type="AlphaFoldDB" id="A0A1Z2L6F4"/>
<feature type="signal peptide" evidence="13">
    <location>
        <begin position="1"/>
        <end position="34"/>
    </location>
</feature>
<evidence type="ECO:0000256" key="7">
    <source>
        <dbReference type="ARBA" id="ARBA00022825"/>
    </source>
</evidence>
<evidence type="ECO:0000256" key="9">
    <source>
        <dbReference type="ARBA" id="ARBA00023136"/>
    </source>
</evidence>
<evidence type="ECO:0000256" key="11">
    <source>
        <dbReference type="SAM" id="MobiDB-lite"/>
    </source>
</evidence>
<keyword evidence="5 12" id="KW-0812">Transmembrane</keyword>
<feature type="compositionally biased region" description="Low complexity" evidence="11">
    <location>
        <begin position="334"/>
        <end position="348"/>
    </location>
</feature>
<evidence type="ECO:0000256" key="10">
    <source>
        <dbReference type="PROSITE-ProRule" id="PRU01240"/>
    </source>
</evidence>
<feature type="transmembrane region" description="Helical" evidence="12">
    <location>
        <begin position="376"/>
        <end position="398"/>
    </location>
</feature>
<dbReference type="EMBL" id="CP021744">
    <property type="protein sequence ID" value="ARZ69875.1"/>
    <property type="molecule type" value="Genomic_DNA"/>
</dbReference>
<dbReference type="PROSITE" id="PS51892">
    <property type="entry name" value="SUBTILASE"/>
    <property type="match status" value="1"/>
</dbReference>
<dbReference type="InterPro" id="IPR050131">
    <property type="entry name" value="Peptidase_S8_subtilisin-like"/>
</dbReference>
<reference evidence="15 16" key="1">
    <citation type="submission" date="2017-06" db="EMBL/GenBank/DDBJ databases">
        <title>Streptomyces albireticuli Genome sequencing and assembly.</title>
        <authorList>
            <person name="Wang Y."/>
            <person name="Du B."/>
            <person name="Ding Y."/>
            <person name="Liu H."/>
            <person name="Hou Q."/>
            <person name="Liu K."/>
            <person name="Yao L."/>
            <person name="Wang C."/>
        </authorList>
    </citation>
    <scope>NUCLEOTIDE SEQUENCE [LARGE SCALE GENOMIC DNA]</scope>
    <source>
        <strain evidence="15 16">MDJK11</strain>
    </source>
</reference>
<dbReference type="Pfam" id="PF00082">
    <property type="entry name" value="Peptidase_S8"/>
    <property type="match status" value="1"/>
</dbReference>
<feature type="region of interest" description="Disordered" evidence="11">
    <location>
        <begin position="311"/>
        <end position="373"/>
    </location>
</feature>
<feature type="active site" description="Charge relay system" evidence="10">
    <location>
        <position position="260"/>
    </location>
</feature>
<dbReference type="OrthoDB" id="9798386at2"/>
<dbReference type="InterPro" id="IPR036852">
    <property type="entry name" value="Peptidase_S8/S53_dom_sf"/>
</dbReference>
<comment type="similarity">
    <text evidence="2 10">Belongs to the peptidase S8 family.</text>
</comment>
<feature type="active site" description="Charge relay system" evidence="10">
    <location>
        <position position="67"/>
    </location>
</feature>
<proteinExistence type="inferred from homology"/>
<keyword evidence="6 10" id="KW-0378">Hydrolase</keyword>
<dbReference type="GO" id="GO:0005886">
    <property type="term" value="C:plasma membrane"/>
    <property type="evidence" value="ECO:0007669"/>
    <property type="project" value="UniProtKB-SubCell"/>
</dbReference>